<proteinExistence type="predicted"/>
<dbReference type="AlphaFoldDB" id="A0AAN7T244"/>
<dbReference type="PANTHER" id="PTHR42055:SF1">
    <property type="entry name" value="YALI0E03476P"/>
    <property type="match status" value="1"/>
</dbReference>
<protein>
    <submittedName>
        <fullName evidence="2">Uncharacterized protein</fullName>
    </submittedName>
</protein>
<accession>A0AAN7T244</accession>
<evidence type="ECO:0000313" key="3">
    <source>
        <dbReference type="Proteomes" id="UP001309876"/>
    </source>
</evidence>
<organism evidence="2 3">
    <name type="scientific">Lithohypha guttulata</name>
    <dbReference type="NCBI Taxonomy" id="1690604"/>
    <lineage>
        <taxon>Eukaryota</taxon>
        <taxon>Fungi</taxon>
        <taxon>Dikarya</taxon>
        <taxon>Ascomycota</taxon>
        <taxon>Pezizomycotina</taxon>
        <taxon>Eurotiomycetes</taxon>
        <taxon>Chaetothyriomycetidae</taxon>
        <taxon>Chaetothyriales</taxon>
        <taxon>Trichomeriaceae</taxon>
        <taxon>Lithohypha</taxon>
    </lineage>
</organism>
<sequence length="630" mass="71266">MPPTRFRTLVIVAGAALITLFVLSSSTRQVASHAASAVKPANFPTFDLEVPTRFTWHHSAHKPPEQKNSTSGEASWYADWRWLNPFSSSVTLDEDRALLPPLAERPFVYTYCDTTVKRDEETKKVDSEIIQTWRRAWWAKGFRPVVLTQAEAMANPLYRELGPKGMQKTLEYDFARWLAWSHMGTGLLADIFCVPMATYDDPLLSHLRRNDFEQLTRFEGLGNGLFAGNKAQVESAVKNALNDARLSTFKSITEAVQSSQFRVEQPTSFAYYDSESLTRRYSAVADEILLDPIKGRRELNKLIVSHLHTVWQNTFSTGIEVLKPLPAHTTALVEPSLHLAQLLVECPETLLPSSCPPNKPKCTPCVGSRMPITQPEAFRNVSTLYTIATVPHPYTMITLNNQSSEITIAHIRRKTPRDSWIHSVTRDVLGDGRGGPSRVVAFKDAVASTFGQQRSLWFTVEHFPSNIAIDITSDKVPTNDVQSAPIDTRTPFPENWLQEMAWHFGFAIPRSTISHGESMSPVPLPGDQRWQKGQQGIPADKKGSYDPPDPTENQQRVEAQLLKKARDTINSKDKRLRQMRDVAEKWNLADLEAWRFVRAFHARKVVERELFEEEESRFDGTGGARGGRWW</sequence>
<evidence type="ECO:0000256" key="1">
    <source>
        <dbReference type="SAM" id="MobiDB-lite"/>
    </source>
</evidence>
<name>A0AAN7T244_9EURO</name>
<dbReference type="PANTHER" id="PTHR42055">
    <property type="entry name" value="YALI0E03476P"/>
    <property type="match status" value="1"/>
</dbReference>
<keyword evidence="3" id="KW-1185">Reference proteome</keyword>
<comment type="caution">
    <text evidence="2">The sequence shown here is derived from an EMBL/GenBank/DDBJ whole genome shotgun (WGS) entry which is preliminary data.</text>
</comment>
<dbReference type="Proteomes" id="UP001309876">
    <property type="component" value="Unassembled WGS sequence"/>
</dbReference>
<reference evidence="2 3" key="1">
    <citation type="submission" date="2023-08" db="EMBL/GenBank/DDBJ databases">
        <title>Black Yeasts Isolated from many extreme environments.</title>
        <authorList>
            <person name="Coleine C."/>
            <person name="Stajich J.E."/>
            <person name="Selbmann L."/>
        </authorList>
    </citation>
    <scope>NUCLEOTIDE SEQUENCE [LARGE SCALE GENOMIC DNA]</scope>
    <source>
        <strain evidence="2 3">CCFEE 5910</strain>
    </source>
</reference>
<gene>
    <name evidence="2" type="ORF">LTR05_003606</name>
</gene>
<evidence type="ECO:0000313" key="2">
    <source>
        <dbReference type="EMBL" id="KAK5086438.1"/>
    </source>
</evidence>
<dbReference type="EMBL" id="JAVRRJ010000003">
    <property type="protein sequence ID" value="KAK5086438.1"/>
    <property type="molecule type" value="Genomic_DNA"/>
</dbReference>
<feature type="region of interest" description="Disordered" evidence="1">
    <location>
        <begin position="516"/>
        <end position="553"/>
    </location>
</feature>